<accession>A0A8J6DJ75</accession>
<dbReference type="InterPro" id="IPR029000">
    <property type="entry name" value="Cyclophilin-like_dom_sf"/>
</dbReference>
<dbReference type="Proteomes" id="UP000700334">
    <property type="component" value="Unassembled WGS sequence"/>
</dbReference>
<gene>
    <name evidence="2" type="ORF">J0S82_008716</name>
</gene>
<evidence type="ECO:0000313" key="3">
    <source>
        <dbReference type="Proteomes" id="UP000700334"/>
    </source>
</evidence>
<organism evidence="2 3">
    <name type="scientific">Galemys pyrenaicus</name>
    <name type="common">Iberian desman</name>
    <name type="synonym">Pyrenean desman</name>
    <dbReference type="NCBI Taxonomy" id="202257"/>
    <lineage>
        <taxon>Eukaryota</taxon>
        <taxon>Metazoa</taxon>
        <taxon>Chordata</taxon>
        <taxon>Craniata</taxon>
        <taxon>Vertebrata</taxon>
        <taxon>Euteleostomi</taxon>
        <taxon>Mammalia</taxon>
        <taxon>Eutheria</taxon>
        <taxon>Laurasiatheria</taxon>
        <taxon>Eulipotyphla</taxon>
        <taxon>Talpidae</taxon>
        <taxon>Galemys</taxon>
    </lineage>
</organism>
<evidence type="ECO:0000313" key="2">
    <source>
        <dbReference type="EMBL" id="KAG8511492.1"/>
    </source>
</evidence>
<sequence>MTAFAMAVEENPSMGRKSDDENFILKHTGSGILSMADAGPNKQFPVLHQHCQDCVVGCKHVVFDQVKKGVNSG</sequence>
<dbReference type="Gene3D" id="2.40.100.10">
    <property type="entry name" value="Cyclophilin-like"/>
    <property type="match status" value="1"/>
</dbReference>
<name>A0A8J6DJ75_GALPY</name>
<dbReference type="AlphaFoldDB" id="A0A8J6DJ75"/>
<proteinExistence type="predicted"/>
<feature type="region of interest" description="Disordered" evidence="1">
    <location>
        <begin position="1"/>
        <end position="20"/>
    </location>
</feature>
<keyword evidence="3" id="KW-1185">Reference proteome</keyword>
<dbReference type="SUPFAM" id="SSF50891">
    <property type="entry name" value="Cyclophilin-like"/>
    <property type="match status" value="1"/>
</dbReference>
<evidence type="ECO:0000256" key="1">
    <source>
        <dbReference type="SAM" id="MobiDB-lite"/>
    </source>
</evidence>
<comment type="caution">
    <text evidence="2">The sequence shown here is derived from an EMBL/GenBank/DDBJ whole genome shotgun (WGS) entry which is preliminary data.</text>
</comment>
<reference evidence="2" key="1">
    <citation type="journal article" date="2021" name="Evol. Appl.">
        <title>The genome of the Pyrenean desman and the effects of bottlenecks and inbreeding on the genomic landscape of an endangered species.</title>
        <authorList>
            <person name="Escoda L."/>
            <person name="Castresana J."/>
        </authorList>
    </citation>
    <scope>NUCLEOTIDE SEQUENCE</scope>
    <source>
        <strain evidence="2">IBE-C5619</strain>
    </source>
</reference>
<dbReference type="GO" id="GO:0016853">
    <property type="term" value="F:isomerase activity"/>
    <property type="evidence" value="ECO:0007669"/>
    <property type="project" value="UniProtKB-KW"/>
</dbReference>
<protein>
    <submittedName>
        <fullName evidence="2">Peptidyl-prolyl cis-trans isomerase A</fullName>
    </submittedName>
</protein>
<keyword evidence="2" id="KW-0413">Isomerase</keyword>
<dbReference type="EMBL" id="JAGFMF010011830">
    <property type="protein sequence ID" value="KAG8511492.1"/>
    <property type="molecule type" value="Genomic_DNA"/>
</dbReference>